<reference evidence="1" key="1">
    <citation type="submission" date="2014-05" db="EMBL/GenBank/DDBJ databases">
        <authorList>
            <person name="Chronopoulou M."/>
        </authorList>
    </citation>
    <scope>NUCLEOTIDE SEQUENCE</scope>
    <source>
        <tissue evidence="1">Whole organism</tissue>
    </source>
</reference>
<protein>
    <submittedName>
        <fullName evidence="1">Uncharacterized protein</fullName>
    </submittedName>
</protein>
<name>A0A0K2UXL5_LEPSM</name>
<accession>A0A0K2UXL5</accession>
<proteinExistence type="predicted"/>
<feature type="non-terminal residue" evidence="1">
    <location>
        <position position="1"/>
    </location>
</feature>
<evidence type="ECO:0000313" key="1">
    <source>
        <dbReference type="EMBL" id="CDW42999.1"/>
    </source>
</evidence>
<feature type="non-terminal residue" evidence="1">
    <location>
        <position position="85"/>
    </location>
</feature>
<organism evidence="1">
    <name type="scientific">Lepeophtheirus salmonis</name>
    <name type="common">Salmon louse</name>
    <name type="synonym">Caligus salmonis</name>
    <dbReference type="NCBI Taxonomy" id="72036"/>
    <lineage>
        <taxon>Eukaryota</taxon>
        <taxon>Metazoa</taxon>
        <taxon>Ecdysozoa</taxon>
        <taxon>Arthropoda</taxon>
        <taxon>Crustacea</taxon>
        <taxon>Multicrustacea</taxon>
        <taxon>Hexanauplia</taxon>
        <taxon>Copepoda</taxon>
        <taxon>Siphonostomatoida</taxon>
        <taxon>Caligidae</taxon>
        <taxon>Lepeophtheirus</taxon>
    </lineage>
</organism>
<sequence length="85" mass="9647">LLCCLKNEEDIDSNRETKNEKECQFDSANNELSSIPPGLKGAAGHWEKVVDVVRLGLSVIWYPKEVRVIIRSGLWTHHVLTAYPE</sequence>
<dbReference type="EMBL" id="HACA01025638">
    <property type="protein sequence ID" value="CDW42999.1"/>
    <property type="molecule type" value="Transcribed_RNA"/>
</dbReference>
<dbReference type="AlphaFoldDB" id="A0A0K2UXL5"/>